<evidence type="ECO:0000313" key="3">
    <source>
        <dbReference type="Proteomes" id="UP001266099"/>
    </source>
</evidence>
<feature type="transmembrane region" description="Helical" evidence="1">
    <location>
        <begin position="125"/>
        <end position="141"/>
    </location>
</feature>
<keyword evidence="1" id="KW-0472">Membrane</keyword>
<evidence type="ECO:0000313" key="2">
    <source>
        <dbReference type="EMBL" id="MDR6939931.1"/>
    </source>
</evidence>
<organism evidence="2 3">
    <name type="scientific">Arcanobacterium hippocoleae</name>
    <dbReference type="NCBI Taxonomy" id="149017"/>
    <lineage>
        <taxon>Bacteria</taxon>
        <taxon>Bacillati</taxon>
        <taxon>Actinomycetota</taxon>
        <taxon>Actinomycetes</taxon>
        <taxon>Actinomycetales</taxon>
        <taxon>Actinomycetaceae</taxon>
        <taxon>Arcanobacterium</taxon>
    </lineage>
</organism>
<evidence type="ECO:0000256" key="1">
    <source>
        <dbReference type="SAM" id="Phobius"/>
    </source>
</evidence>
<dbReference type="RefSeq" id="WP_309957003.1">
    <property type="nucleotide sequence ID" value="NZ_JAVDUJ010000001.1"/>
</dbReference>
<keyword evidence="1" id="KW-1133">Transmembrane helix</keyword>
<feature type="transmembrane region" description="Helical" evidence="1">
    <location>
        <begin position="202"/>
        <end position="225"/>
    </location>
</feature>
<protein>
    <recommendedName>
        <fullName evidence="4">DUF3159 domain-containing protein</fullName>
    </recommendedName>
</protein>
<name>A0ABU1T4X2_9ACTO</name>
<keyword evidence="1" id="KW-0812">Transmembrane</keyword>
<sequence length="281" mass="31085">MRLKLEIDMGYGESVAQNLATNETAKDAKEEAQPDISITEETAAEKIAEPDTVKKSGLAALNSDDFQLLTVIGGWRVIAEAVIPTITFLVGLNLSGDYFVPALIALGVTACAAILRALSHLPIKPALIGVVSMAASVFVAWKTGQAVNVFLISILKNMTYGSILLISIIVRWPLLGVMLGMIRGEKTHWRKGEQFKLTRTRYYQITWIWVFIFAARLSVQIPFYFADSVQWLALMKLALGMPADAIAAYFCWKLLCTLPKRKRVRQDQHLAEAGAKERVNS</sequence>
<feature type="transmembrane region" description="Helical" evidence="1">
    <location>
        <begin position="68"/>
        <end position="92"/>
    </location>
</feature>
<dbReference type="EMBL" id="JAVDUJ010000001">
    <property type="protein sequence ID" value="MDR6939931.1"/>
    <property type="molecule type" value="Genomic_DNA"/>
</dbReference>
<gene>
    <name evidence="2" type="ORF">J2S36_001474</name>
</gene>
<dbReference type="InterPro" id="IPR016566">
    <property type="entry name" value="UCP010219"/>
</dbReference>
<dbReference type="Pfam" id="PF11361">
    <property type="entry name" value="DUF3159"/>
    <property type="match status" value="1"/>
</dbReference>
<comment type="caution">
    <text evidence="2">The sequence shown here is derived from an EMBL/GenBank/DDBJ whole genome shotgun (WGS) entry which is preliminary data.</text>
</comment>
<dbReference type="Proteomes" id="UP001266099">
    <property type="component" value="Unassembled WGS sequence"/>
</dbReference>
<keyword evidence="3" id="KW-1185">Reference proteome</keyword>
<accession>A0ABU1T4X2</accession>
<feature type="transmembrane region" description="Helical" evidence="1">
    <location>
        <begin position="231"/>
        <end position="255"/>
    </location>
</feature>
<proteinExistence type="predicted"/>
<feature type="transmembrane region" description="Helical" evidence="1">
    <location>
        <begin position="161"/>
        <end position="182"/>
    </location>
</feature>
<feature type="transmembrane region" description="Helical" evidence="1">
    <location>
        <begin position="98"/>
        <end position="118"/>
    </location>
</feature>
<evidence type="ECO:0008006" key="4">
    <source>
        <dbReference type="Google" id="ProtNLM"/>
    </source>
</evidence>
<reference evidence="2 3" key="1">
    <citation type="submission" date="2023-07" db="EMBL/GenBank/DDBJ databases">
        <title>Sequencing the genomes of 1000 actinobacteria strains.</title>
        <authorList>
            <person name="Klenk H.-P."/>
        </authorList>
    </citation>
    <scope>NUCLEOTIDE SEQUENCE [LARGE SCALE GENOMIC DNA]</scope>
    <source>
        <strain evidence="2 3">DSM 15539</strain>
    </source>
</reference>